<dbReference type="Gene3D" id="1.20.1270.60">
    <property type="entry name" value="Arfaptin homology (AH) domain/BAR domain"/>
    <property type="match status" value="1"/>
</dbReference>
<sequence>MAPLTVAEFVEETREDIKSPTTSSFSTLMPECRTTITCLEESLDMDRECLMKMKKAVKAMCNSGEAHVSDELSLSRVLERVGSREMSQEKDADVGSAFIKFSVITKELANHTKALSIRFGALAAAQERFAVRRRRVGVATGEQGLGWIRIQWCVERSTDHKKYLEVDSGEAHHPMSPSDSFKEFLQKLHVVQVVDLRKEESGENWLQKEEI</sequence>
<dbReference type="AlphaFoldDB" id="A0A7R8ZLX4"/>
<dbReference type="GO" id="GO:0005096">
    <property type="term" value="F:GTPase activator activity"/>
    <property type="evidence" value="ECO:0007669"/>
    <property type="project" value="InterPro"/>
</dbReference>
<name>A0A7R8ZLX4_9CRUS</name>
<dbReference type="InterPro" id="IPR043593">
    <property type="entry name" value="ASAP"/>
</dbReference>
<evidence type="ECO:0000313" key="1">
    <source>
        <dbReference type="EMBL" id="CAD7228828.1"/>
    </source>
</evidence>
<dbReference type="InterPro" id="IPR027267">
    <property type="entry name" value="AH/BAR_dom_sf"/>
</dbReference>
<dbReference type="SUPFAM" id="SSF103657">
    <property type="entry name" value="BAR/IMD domain-like"/>
    <property type="match status" value="1"/>
</dbReference>
<organism evidence="1">
    <name type="scientific">Cyprideis torosa</name>
    <dbReference type="NCBI Taxonomy" id="163714"/>
    <lineage>
        <taxon>Eukaryota</taxon>
        <taxon>Metazoa</taxon>
        <taxon>Ecdysozoa</taxon>
        <taxon>Arthropoda</taxon>
        <taxon>Crustacea</taxon>
        <taxon>Oligostraca</taxon>
        <taxon>Ostracoda</taxon>
        <taxon>Podocopa</taxon>
        <taxon>Podocopida</taxon>
        <taxon>Cytherocopina</taxon>
        <taxon>Cytheroidea</taxon>
        <taxon>Cytherideidae</taxon>
        <taxon>Cyprideis</taxon>
    </lineage>
</organism>
<reference evidence="1" key="1">
    <citation type="submission" date="2020-11" db="EMBL/GenBank/DDBJ databases">
        <authorList>
            <person name="Tran Van P."/>
        </authorList>
    </citation>
    <scope>NUCLEOTIDE SEQUENCE</scope>
</reference>
<proteinExistence type="predicted"/>
<dbReference type="EMBL" id="OB661715">
    <property type="protein sequence ID" value="CAD7228828.1"/>
    <property type="molecule type" value="Genomic_DNA"/>
</dbReference>
<dbReference type="PANTHER" id="PTHR45854:SF3">
    <property type="entry name" value="ARFGAP WITH SH3 DOMAIN, ANK REPEAT AND PH DOMAIN-CONTAINING PROTEIN"/>
    <property type="match status" value="1"/>
</dbReference>
<protein>
    <submittedName>
        <fullName evidence="1">Uncharacterized protein</fullName>
    </submittedName>
</protein>
<accession>A0A7R8ZLX4</accession>
<dbReference type="OrthoDB" id="435430at2759"/>
<dbReference type="PANTHER" id="PTHR45854">
    <property type="entry name" value="ASAP FAMILY MEMBER"/>
    <property type="match status" value="1"/>
</dbReference>
<gene>
    <name evidence="1" type="ORF">CTOB1V02_LOCUS6706</name>
</gene>